<dbReference type="Pfam" id="PF04891">
    <property type="entry name" value="NifQ"/>
    <property type="match status" value="1"/>
</dbReference>
<accession>A0A542W3G4</accession>
<dbReference type="GO" id="GO:0009399">
    <property type="term" value="P:nitrogen fixation"/>
    <property type="evidence" value="ECO:0007669"/>
    <property type="project" value="InterPro"/>
</dbReference>
<comment type="caution">
    <text evidence="1">The sequence shown here is derived from an EMBL/GenBank/DDBJ whole genome shotgun (WGS) entry which is preliminary data.</text>
</comment>
<dbReference type="OrthoDB" id="192277at2"/>
<evidence type="ECO:0000313" key="2">
    <source>
        <dbReference type="Proteomes" id="UP000316887"/>
    </source>
</evidence>
<name>A0A542W3G4_ZYMMB</name>
<proteinExistence type="predicted"/>
<dbReference type="RefSeq" id="WP_141920546.1">
    <property type="nucleotide sequence ID" value="NZ_VFOF01000001.1"/>
</dbReference>
<dbReference type="EMBL" id="VFOF01000001">
    <property type="protein sequence ID" value="TQL18111.1"/>
    <property type="molecule type" value="Genomic_DNA"/>
</dbReference>
<gene>
    <name evidence="1" type="ORF">FBY58_1727</name>
</gene>
<dbReference type="GO" id="GO:0030151">
    <property type="term" value="F:molybdenum ion binding"/>
    <property type="evidence" value="ECO:0007669"/>
    <property type="project" value="InterPro"/>
</dbReference>
<sequence length="196" mass="22613">MRIYEQLITKSGNSICDQFESHILASIIAISLEDAQKQQCPLSETLGHGGKMVSQIVGDYFPDALPIFAPYADEAAPECAEDERYLRDLLCRNTTQDSRFEYILAGMIARRSMAPHHLWQDLGLRNRRELGWLMERYFEPLAQQNSKDMKWKKFLFRLICRDDHYGLCPSPICEECDDIEQCFGDEKGESLLTHSL</sequence>
<organism evidence="1 2">
    <name type="scientific">Zymomonas mobilis</name>
    <dbReference type="NCBI Taxonomy" id="542"/>
    <lineage>
        <taxon>Bacteria</taxon>
        <taxon>Pseudomonadati</taxon>
        <taxon>Pseudomonadota</taxon>
        <taxon>Alphaproteobacteria</taxon>
        <taxon>Sphingomonadales</taxon>
        <taxon>Zymomonadaceae</taxon>
        <taxon>Zymomonas</taxon>
    </lineage>
</organism>
<evidence type="ECO:0000313" key="1">
    <source>
        <dbReference type="EMBL" id="TQL18111.1"/>
    </source>
</evidence>
<dbReference type="InterPro" id="IPR006975">
    <property type="entry name" value="NifQ"/>
</dbReference>
<dbReference type="AlphaFoldDB" id="A0A542W3G4"/>
<reference evidence="1 2" key="1">
    <citation type="submission" date="2019-06" db="EMBL/GenBank/DDBJ databases">
        <title>Genome sequencing of Zymomonas mobilis strains for genetic engineering and biofuel applications.</title>
        <authorList>
            <person name="Teravest M."/>
        </authorList>
    </citation>
    <scope>NUCLEOTIDE SEQUENCE [LARGE SCALE GENOMIC DNA]</scope>
    <source>
        <strain evidence="1 2">AN0101</strain>
    </source>
</reference>
<dbReference type="Proteomes" id="UP000316887">
    <property type="component" value="Unassembled WGS sequence"/>
</dbReference>
<protein>
    <submittedName>
        <fullName evidence="1">Nitrogen fixation protein NifQ</fullName>
    </submittedName>
</protein>